<accession>A0A151TEU2</accession>
<dbReference type="PANTHER" id="PTHR11538">
    <property type="entry name" value="PHENYLALANYL-TRNA SYNTHETASE"/>
    <property type="match status" value="1"/>
</dbReference>
<proteinExistence type="predicted"/>
<dbReference type="Proteomes" id="UP000075243">
    <property type="component" value="Chromosome 6"/>
</dbReference>
<dbReference type="GO" id="GO:0070475">
    <property type="term" value="P:rRNA base methylation"/>
    <property type="evidence" value="ECO:0007669"/>
    <property type="project" value="InterPro"/>
</dbReference>
<evidence type="ECO:0000313" key="2">
    <source>
        <dbReference type="EMBL" id="KYP65547.1"/>
    </source>
</evidence>
<name>A0A151TEU2_CAJCA</name>
<keyword evidence="3" id="KW-1185">Reference proteome</keyword>
<sequence length="227" mass="25879">MEEEITSYDSSQRILLVGEGDFSFSLCLARAFGTGVNITATSMISIRHARQVNQNAIRNLSELDALGCTLVFKVNVYTMIRHPLLKNKTFDRIIYNFPHSSLIDVKYEQEFRLHKVLVSGFLKNAKGMLKHDGEIQITHKTTYPFTLWNITGLATSEGLSLVGKEKFDKKLYPGYDIKRGAGPQCDETFHVGESSTFMFANLYKDVMEKNKKKTFKDVLLNENMFLN</sequence>
<dbReference type="EMBL" id="CM003608">
    <property type="protein sequence ID" value="KYP65547.1"/>
    <property type="molecule type" value="Genomic_DNA"/>
</dbReference>
<protein>
    <submittedName>
        <fullName evidence="2">Uncharacterized protein At4g26480 family</fullName>
    </submittedName>
</protein>
<dbReference type="GO" id="GO:0005737">
    <property type="term" value="C:cytoplasm"/>
    <property type="evidence" value="ECO:0007669"/>
    <property type="project" value="TreeGrafter"/>
</dbReference>
<dbReference type="InterPro" id="IPR029063">
    <property type="entry name" value="SAM-dependent_MTases_sf"/>
</dbReference>
<reference evidence="2 3" key="1">
    <citation type="journal article" date="2012" name="Nat. Biotechnol.">
        <title>Draft genome sequence of pigeonpea (Cajanus cajan), an orphan legume crop of resource-poor farmers.</title>
        <authorList>
            <person name="Varshney R.K."/>
            <person name="Chen W."/>
            <person name="Li Y."/>
            <person name="Bharti A.K."/>
            <person name="Saxena R.K."/>
            <person name="Schlueter J.A."/>
            <person name="Donoghue M.T."/>
            <person name="Azam S."/>
            <person name="Fan G."/>
            <person name="Whaley A.M."/>
            <person name="Farmer A.D."/>
            <person name="Sheridan J."/>
            <person name="Iwata A."/>
            <person name="Tuteja R."/>
            <person name="Penmetsa R.V."/>
            <person name="Wu W."/>
            <person name="Upadhyaya H.D."/>
            <person name="Yang S.P."/>
            <person name="Shah T."/>
            <person name="Saxena K.B."/>
            <person name="Michael T."/>
            <person name="McCombie W.R."/>
            <person name="Yang B."/>
            <person name="Zhang G."/>
            <person name="Yang H."/>
            <person name="Wang J."/>
            <person name="Spillane C."/>
            <person name="Cook D.R."/>
            <person name="May G.D."/>
            <person name="Xu X."/>
            <person name="Jackson S.A."/>
        </authorList>
    </citation>
    <scope>NUCLEOTIDE SEQUENCE [LARGE SCALE GENOMIC DNA]</scope>
    <source>
        <strain evidence="3">cv. Asha</strain>
    </source>
</reference>
<dbReference type="Gramene" id="C.cajan_11455.t">
    <property type="protein sequence ID" value="C.cajan_11455.t"/>
    <property type="gene ID" value="C.cajan_11455"/>
</dbReference>
<gene>
    <name evidence="2" type="ORF">KK1_011789</name>
</gene>
<evidence type="ECO:0000313" key="3">
    <source>
        <dbReference type="Proteomes" id="UP000075243"/>
    </source>
</evidence>
<dbReference type="PANTHER" id="PTHR11538:SF89">
    <property type="entry name" value="PROTEIN, PUTATIVE (DUF2431)-RELATED"/>
    <property type="match status" value="1"/>
</dbReference>
<dbReference type="AlphaFoldDB" id="A0A151TEU2"/>
<dbReference type="InterPro" id="IPR019446">
    <property type="entry name" value="BMT5-like"/>
</dbReference>
<dbReference type="Pfam" id="PF10354">
    <property type="entry name" value="BMT5-like"/>
    <property type="match status" value="1"/>
</dbReference>
<dbReference type="GO" id="GO:0070042">
    <property type="term" value="F:rRNA (uridine-N3-)-methyltransferase activity"/>
    <property type="evidence" value="ECO:0007669"/>
    <property type="project" value="InterPro"/>
</dbReference>
<feature type="domain" description="25S rRNA (uridine-N(3))-methyltransferase BMT5-like" evidence="1">
    <location>
        <begin position="15"/>
        <end position="179"/>
    </location>
</feature>
<evidence type="ECO:0000259" key="1">
    <source>
        <dbReference type="Pfam" id="PF10354"/>
    </source>
</evidence>
<dbReference type="SUPFAM" id="SSF53335">
    <property type="entry name" value="S-adenosyl-L-methionine-dependent methyltransferases"/>
    <property type="match status" value="1"/>
</dbReference>
<organism evidence="2 3">
    <name type="scientific">Cajanus cajan</name>
    <name type="common">Pigeon pea</name>
    <name type="synonym">Cajanus indicus</name>
    <dbReference type="NCBI Taxonomy" id="3821"/>
    <lineage>
        <taxon>Eukaryota</taxon>
        <taxon>Viridiplantae</taxon>
        <taxon>Streptophyta</taxon>
        <taxon>Embryophyta</taxon>
        <taxon>Tracheophyta</taxon>
        <taxon>Spermatophyta</taxon>
        <taxon>Magnoliopsida</taxon>
        <taxon>eudicotyledons</taxon>
        <taxon>Gunneridae</taxon>
        <taxon>Pentapetalae</taxon>
        <taxon>rosids</taxon>
        <taxon>fabids</taxon>
        <taxon>Fabales</taxon>
        <taxon>Fabaceae</taxon>
        <taxon>Papilionoideae</taxon>
        <taxon>50 kb inversion clade</taxon>
        <taxon>NPAAA clade</taxon>
        <taxon>indigoferoid/millettioid clade</taxon>
        <taxon>Phaseoleae</taxon>
        <taxon>Cajanus</taxon>
    </lineage>
</organism>